<dbReference type="Gene3D" id="1.20.120.1630">
    <property type="match status" value="1"/>
</dbReference>
<evidence type="ECO:0000256" key="2">
    <source>
        <dbReference type="SAM" id="Phobius"/>
    </source>
</evidence>
<comment type="caution">
    <text evidence="3">The sequence shown here is derived from an EMBL/GenBank/DDBJ whole genome shotgun (WGS) entry which is preliminary data.</text>
</comment>
<name>A0A0A0BTI8_9CELL</name>
<dbReference type="OrthoDB" id="941586at2"/>
<dbReference type="GO" id="GO:0032259">
    <property type="term" value="P:methylation"/>
    <property type="evidence" value="ECO:0007669"/>
    <property type="project" value="UniProtKB-KW"/>
</dbReference>
<organism evidence="3 4">
    <name type="scientific">Cellulomonas carbonis T26</name>
    <dbReference type="NCBI Taxonomy" id="947969"/>
    <lineage>
        <taxon>Bacteria</taxon>
        <taxon>Bacillati</taxon>
        <taxon>Actinomycetota</taxon>
        <taxon>Actinomycetes</taxon>
        <taxon>Micrococcales</taxon>
        <taxon>Cellulomonadaceae</taxon>
        <taxon>Cellulomonas</taxon>
    </lineage>
</organism>
<feature type="compositionally biased region" description="Basic and acidic residues" evidence="1">
    <location>
        <begin position="151"/>
        <end position="162"/>
    </location>
</feature>
<gene>
    <name evidence="3" type="ORF">N868_11485</name>
</gene>
<keyword evidence="3" id="KW-0808">Transferase</keyword>
<reference evidence="3 4" key="2">
    <citation type="journal article" date="2015" name="Stand. Genomic Sci.">
        <title>Draft genome sequence of Cellulomonas carbonis T26(T) and comparative analysis of six Cellulomonas genomes.</title>
        <authorList>
            <person name="Zhuang W."/>
            <person name="Zhang S."/>
            <person name="Xia X."/>
            <person name="Wang G."/>
        </authorList>
    </citation>
    <scope>NUCLEOTIDE SEQUENCE [LARGE SCALE GENOMIC DNA]</scope>
    <source>
        <strain evidence="3 4">T26</strain>
    </source>
</reference>
<keyword evidence="2" id="KW-0812">Transmembrane</keyword>
<proteinExistence type="predicted"/>
<dbReference type="GO" id="GO:0008168">
    <property type="term" value="F:methyltransferase activity"/>
    <property type="evidence" value="ECO:0007669"/>
    <property type="project" value="UniProtKB-KW"/>
</dbReference>
<dbReference type="EMBL" id="AXCY01000027">
    <property type="protein sequence ID" value="KGM11230.1"/>
    <property type="molecule type" value="Genomic_DNA"/>
</dbReference>
<dbReference type="PANTHER" id="PTHR12714:SF24">
    <property type="entry name" value="SLR1182 PROTEIN"/>
    <property type="match status" value="1"/>
</dbReference>
<evidence type="ECO:0000313" key="4">
    <source>
        <dbReference type="Proteomes" id="UP000029839"/>
    </source>
</evidence>
<reference evidence="3 4" key="1">
    <citation type="submission" date="2013-08" db="EMBL/GenBank/DDBJ databases">
        <title>Genome sequencing of Cellulomonas carbonis T26.</title>
        <authorList>
            <person name="Chen F."/>
            <person name="Li Y."/>
            <person name="Wang G."/>
        </authorList>
    </citation>
    <scope>NUCLEOTIDE SEQUENCE [LARGE SCALE GENOMIC DNA]</scope>
    <source>
        <strain evidence="3 4">T26</strain>
    </source>
</reference>
<keyword evidence="3" id="KW-0489">Methyltransferase</keyword>
<dbReference type="Proteomes" id="UP000029839">
    <property type="component" value="Unassembled WGS sequence"/>
</dbReference>
<protein>
    <submittedName>
        <fullName evidence="3">Isoprenylcysteine carboxyl methyltransferase</fullName>
    </submittedName>
</protein>
<accession>A0A0A0BTI8</accession>
<dbReference type="RefSeq" id="WP_052426114.1">
    <property type="nucleotide sequence ID" value="NZ_AXCY01000027.1"/>
</dbReference>
<keyword evidence="2" id="KW-1133">Transmembrane helix</keyword>
<evidence type="ECO:0000313" key="3">
    <source>
        <dbReference type="EMBL" id="KGM11230.1"/>
    </source>
</evidence>
<dbReference type="AlphaFoldDB" id="A0A0A0BTI8"/>
<sequence length="162" mass="17457">MRHDTPLVAAQALTIAGTAWPGRARWALPRAVVVAAVSTGLVGAALSVAGALPHGSRLTPRVVPPDDAELLTDGAYGVSRHPVYAGLVLATGAFAVLRRRPEPLVSWLGLVVVLDRKTRHEEVHLAERFGAAYERYRRRTPRLLGVPGRPAPRDDGRPPHVR</sequence>
<dbReference type="PANTHER" id="PTHR12714">
    <property type="entry name" value="PROTEIN-S ISOPRENYLCYSTEINE O-METHYLTRANSFERASE"/>
    <property type="match status" value="1"/>
</dbReference>
<feature type="transmembrane region" description="Helical" evidence="2">
    <location>
        <begin position="31"/>
        <end position="52"/>
    </location>
</feature>
<evidence type="ECO:0000256" key="1">
    <source>
        <dbReference type="SAM" id="MobiDB-lite"/>
    </source>
</evidence>
<keyword evidence="4" id="KW-1185">Reference proteome</keyword>
<feature type="region of interest" description="Disordered" evidence="1">
    <location>
        <begin position="143"/>
        <end position="162"/>
    </location>
</feature>
<keyword evidence="2" id="KW-0472">Membrane</keyword>